<dbReference type="Proteomes" id="UP001166291">
    <property type="component" value="Unassembled WGS sequence"/>
</dbReference>
<feature type="transmembrane region" description="Helical" evidence="1">
    <location>
        <begin position="133"/>
        <end position="156"/>
    </location>
</feature>
<organism evidence="2 3">
    <name type="scientific">Zhongshania aquimaris</name>
    <dbReference type="NCBI Taxonomy" id="2857107"/>
    <lineage>
        <taxon>Bacteria</taxon>
        <taxon>Pseudomonadati</taxon>
        <taxon>Pseudomonadota</taxon>
        <taxon>Gammaproteobacteria</taxon>
        <taxon>Cellvibrionales</taxon>
        <taxon>Spongiibacteraceae</taxon>
        <taxon>Zhongshania</taxon>
    </lineage>
</organism>
<proteinExistence type="predicted"/>
<sequence>MTYGLIGVVAAAASIICLYLSWQKRFPLQRWLMPAGWLVAILSGLFFILSSGAEFGVAYVFMIVPLMAWFAVLYNLEIKRKHIRSNETVNFVVPATRTILRHIALFFIVVPLAGTASAYVSVALALLLPWSTVNAVVLIVLIAPLVWGLASWWACADPNRYRPTLWISAAGLISAAIVYSQ</sequence>
<protein>
    <submittedName>
        <fullName evidence="2">Uncharacterized protein</fullName>
    </submittedName>
</protein>
<reference evidence="2" key="1">
    <citation type="submission" date="2021-07" db="EMBL/GenBank/DDBJ databases">
        <title>Zhongshania sp. CAU 1632 isolated from seawater.</title>
        <authorList>
            <person name="Kim W."/>
        </authorList>
    </citation>
    <scope>NUCLEOTIDE SEQUENCE</scope>
    <source>
        <strain evidence="2">CAU 1632</strain>
    </source>
</reference>
<evidence type="ECO:0000256" key="1">
    <source>
        <dbReference type="SAM" id="Phobius"/>
    </source>
</evidence>
<name>A0ABS6VU46_9GAMM</name>
<feature type="transmembrane region" description="Helical" evidence="1">
    <location>
        <begin position="56"/>
        <end position="76"/>
    </location>
</feature>
<evidence type="ECO:0000313" key="3">
    <source>
        <dbReference type="Proteomes" id="UP001166291"/>
    </source>
</evidence>
<feature type="transmembrane region" description="Helical" evidence="1">
    <location>
        <begin position="6"/>
        <end position="22"/>
    </location>
</feature>
<accession>A0ABS6VU46</accession>
<keyword evidence="1" id="KW-0812">Transmembrane</keyword>
<dbReference type="EMBL" id="JAHWDQ010000003">
    <property type="protein sequence ID" value="MBW2941840.1"/>
    <property type="molecule type" value="Genomic_DNA"/>
</dbReference>
<gene>
    <name evidence="2" type="ORF">KXJ70_13670</name>
</gene>
<feature type="transmembrane region" description="Helical" evidence="1">
    <location>
        <begin position="103"/>
        <end position="127"/>
    </location>
</feature>
<keyword evidence="3" id="KW-1185">Reference proteome</keyword>
<dbReference type="RefSeq" id="WP_219044063.1">
    <property type="nucleotide sequence ID" value="NZ_JAHWDQ010000003.1"/>
</dbReference>
<feature type="transmembrane region" description="Helical" evidence="1">
    <location>
        <begin position="31"/>
        <end position="50"/>
    </location>
</feature>
<comment type="caution">
    <text evidence="2">The sequence shown here is derived from an EMBL/GenBank/DDBJ whole genome shotgun (WGS) entry which is preliminary data.</text>
</comment>
<keyword evidence="1" id="KW-1133">Transmembrane helix</keyword>
<keyword evidence="1" id="KW-0472">Membrane</keyword>
<evidence type="ECO:0000313" key="2">
    <source>
        <dbReference type="EMBL" id="MBW2941840.1"/>
    </source>
</evidence>